<feature type="domain" description="IPT/TIG" evidence="3">
    <location>
        <begin position="116"/>
        <end position="179"/>
    </location>
</feature>
<dbReference type="SUPFAM" id="SSF54001">
    <property type="entry name" value="Cysteine proteinases"/>
    <property type="match status" value="1"/>
</dbReference>
<evidence type="ECO:0000259" key="3">
    <source>
        <dbReference type="Pfam" id="PF01833"/>
    </source>
</evidence>
<evidence type="ECO:0000256" key="2">
    <source>
        <dbReference type="SAM" id="Phobius"/>
    </source>
</evidence>
<gene>
    <name evidence="5" type="ORF">ABIQ69_15715</name>
</gene>
<accession>A0AAU7W5U6</accession>
<dbReference type="SUPFAM" id="SSF81296">
    <property type="entry name" value="E set domains"/>
    <property type="match status" value="1"/>
</dbReference>
<feature type="region of interest" description="Disordered" evidence="1">
    <location>
        <begin position="1"/>
        <end position="51"/>
    </location>
</feature>
<keyword evidence="2" id="KW-0812">Transmembrane</keyword>
<keyword evidence="2" id="KW-0472">Membrane</keyword>
<dbReference type="InterPro" id="IPR002909">
    <property type="entry name" value="IPT_dom"/>
</dbReference>
<dbReference type="CDD" id="cd00102">
    <property type="entry name" value="IPT"/>
    <property type="match status" value="1"/>
</dbReference>
<evidence type="ECO:0000313" key="5">
    <source>
        <dbReference type="EMBL" id="XBX82042.1"/>
    </source>
</evidence>
<dbReference type="AlphaFoldDB" id="A0AAU7W5U6"/>
<dbReference type="InterPro" id="IPR024301">
    <property type="entry name" value="Amidase_6"/>
</dbReference>
<feature type="transmembrane region" description="Helical" evidence="2">
    <location>
        <begin position="53"/>
        <end position="73"/>
    </location>
</feature>
<organism evidence="5">
    <name type="scientific">Agromyces sp. G08B096</name>
    <dbReference type="NCBI Taxonomy" id="3156399"/>
    <lineage>
        <taxon>Bacteria</taxon>
        <taxon>Bacillati</taxon>
        <taxon>Actinomycetota</taxon>
        <taxon>Actinomycetes</taxon>
        <taxon>Micrococcales</taxon>
        <taxon>Microbacteriaceae</taxon>
        <taxon>Agromyces</taxon>
    </lineage>
</organism>
<dbReference type="EMBL" id="CP158374">
    <property type="protein sequence ID" value="XBX82042.1"/>
    <property type="molecule type" value="Genomic_DNA"/>
</dbReference>
<feature type="domain" description="Putative amidase" evidence="4">
    <location>
        <begin position="248"/>
        <end position="383"/>
    </location>
</feature>
<dbReference type="Gene3D" id="2.60.40.10">
    <property type="entry name" value="Immunoglobulins"/>
    <property type="match status" value="1"/>
</dbReference>
<dbReference type="GO" id="GO:0005975">
    <property type="term" value="P:carbohydrate metabolic process"/>
    <property type="evidence" value="ECO:0007669"/>
    <property type="project" value="UniProtKB-ARBA"/>
</dbReference>
<dbReference type="PANTHER" id="PTHR40032:SF1">
    <property type="entry name" value="EXPORTED PROTEIN"/>
    <property type="match status" value="1"/>
</dbReference>
<dbReference type="RefSeq" id="WP_350348063.1">
    <property type="nucleotide sequence ID" value="NZ_CP158374.1"/>
</dbReference>
<sequence>MPARRRSTFRPPVPEPGGMREESSAEKEPKHRADRIGNRRPAPGGTRRSARRWTALTSATAIVGVSAFGAISASAEPTGDPGMAYAQHASDAPLAPVADAISAAVAADPGPTITSGLSVAQAPFTGGTQVTVAGAQLDEVAQVSVGGAPAAIVEAAADHLTFAVPATAGTSLGDVAVTFADASGAPADVELPGVAATAGTSPSAAATASAPAAATAPAAAAVAPVSAEAAAADALTLTYTTDPGIDAQVGYVLAYWSSYNAAQYPVIDGYDCANFASQSLIARGWTMDGAWYYDAATGATSPSWTSSTAMRDWLLGRPDLATPLEDAQRDLVKVGDIAQFDWDGSGDRDHTAVVTRVEHTAAGTKVWVGGHTKDADYWDVDTALATGGGSVHYFSLS</sequence>
<dbReference type="PANTHER" id="PTHR40032">
    <property type="entry name" value="EXPORTED PROTEIN-RELATED"/>
    <property type="match status" value="1"/>
</dbReference>
<proteinExistence type="predicted"/>
<dbReference type="InterPro" id="IPR038765">
    <property type="entry name" value="Papain-like_cys_pep_sf"/>
</dbReference>
<evidence type="ECO:0000256" key="1">
    <source>
        <dbReference type="SAM" id="MobiDB-lite"/>
    </source>
</evidence>
<reference evidence="5" key="1">
    <citation type="submission" date="2024-05" db="EMBL/GenBank/DDBJ databases">
        <authorList>
            <person name="Yu L."/>
        </authorList>
    </citation>
    <scope>NUCLEOTIDE SEQUENCE</scope>
    <source>
        <strain evidence="5">G08B096</strain>
    </source>
</reference>
<feature type="compositionally biased region" description="Basic and acidic residues" evidence="1">
    <location>
        <begin position="18"/>
        <end position="37"/>
    </location>
</feature>
<dbReference type="InterPro" id="IPR013783">
    <property type="entry name" value="Ig-like_fold"/>
</dbReference>
<keyword evidence="2" id="KW-1133">Transmembrane helix</keyword>
<dbReference type="InterPro" id="IPR014756">
    <property type="entry name" value="Ig_E-set"/>
</dbReference>
<name>A0AAU7W5U6_9MICO</name>
<protein>
    <submittedName>
        <fullName evidence="5">Amidase domain-containing protein</fullName>
    </submittedName>
</protein>
<evidence type="ECO:0000259" key="4">
    <source>
        <dbReference type="Pfam" id="PF12671"/>
    </source>
</evidence>
<dbReference type="Pfam" id="PF12671">
    <property type="entry name" value="Amidase_6"/>
    <property type="match status" value="1"/>
</dbReference>
<dbReference type="Pfam" id="PF01833">
    <property type="entry name" value="TIG"/>
    <property type="match status" value="1"/>
</dbReference>